<dbReference type="RefSeq" id="WP_411914958.1">
    <property type="nucleotide sequence ID" value="NZ_BAAFSF010000001.1"/>
</dbReference>
<dbReference type="SUPFAM" id="SSF111384">
    <property type="entry name" value="OmpH-like"/>
    <property type="match status" value="1"/>
</dbReference>
<proteinExistence type="inferred from homology"/>
<evidence type="ECO:0000256" key="3">
    <source>
        <dbReference type="SAM" id="SignalP"/>
    </source>
</evidence>
<evidence type="ECO:0008006" key="6">
    <source>
        <dbReference type="Google" id="ProtNLM"/>
    </source>
</evidence>
<feature type="chain" id="PRO_5047440686" description="Periplasmic chaperone for outer membrane proteins Skp" evidence="3">
    <location>
        <begin position="20"/>
        <end position="165"/>
    </location>
</feature>
<dbReference type="InterPro" id="IPR024930">
    <property type="entry name" value="Skp_dom_sf"/>
</dbReference>
<keyword evidence="2 3" id="KW-0732">Signal</keyword>
<dbReference type="Gene3D" id="3.30.910.20">
    <property type="entry name" value="Skp domain"/>
    <property type="match status" value="1"/>
</dbReference>
<evidence type="ECO:0000313" key="4">
    <source>
        <dbReference type="EMBL" id="GAB1251143.1"/>
    </source>
</evidence>
<evidence type="ECO:0000256" key="1">
    <source>
        <dbReference type="ARBA" id="ARBA00009091"/>
    </source>
</evidence>
<dbReference type="Proteomes" id="UP001628220">
    <property type="component" value="Unassembled WGS sequence"/>
</dbReference>
<dbReference type="EMBL" id="BAAFSF010000001">
    <property type="protein sequence ID" value="GAB1251143.1"/>
    <property type="molecule type" value="Genomic_DNA"/>
</dbReference>
<protein>
    <recommendedName>
        <fullName evidence="6">Periplasmic chaperone for outer membrane proteins Skp</fullName>
    </recommendedName>
</protein>
<feature type="signal peptide" evidence="3">
    <location>
        <begin position="1"/>
        <end position="19"/>
    </location>
</feature>
<evidence type="ECO:0000313" key="5">
    <source>
        <dbReference type="Proteomes" id="UP001628220"/>
    </source>
</evidence>
<name>A0ABQ0E0D9_9PORP</name>
<dbReference type="SMART" id="SM00935">
    <property type="entry name" value="OmpH"/>
    <property type="match status" value="1"/>
</dbReference>
<accession>A0ABQ0E0D9</accession>
<comment type="similarity">
    <text evidence="1">Belongs to the Skp family.</text>
</comment>
<dbReference type="PANTHER" id="PTHR35089:SF1">
    <property type="entry name" value="CHAPERONE PROTEIN SKP"/>
    <property type="match status" value="1"/>
</dbReference>
<gene>
    <name evidence="4" type="ORF">Tsumi_02470</name>
</gene>
<reference evidence="4 5" key="1">
    <citation type="journal article" date="2025" name="Int. J. Syst. Evol. Microbiol.">
        <title>Desulfovibrio falkowii sp. nov., Porphyromonas miyakawae sp. nov., Mediterraneibacter flintii sp. nov. and Owariibacterium komagatae gen. nov., sp. nov., isolated from human faeces.</title>
        <authorList>
            <person name="Hamaguchi T."/>
            <person name="Ohara M."/>
            <person name="Hisatomi A."/>
            <person name="Sekiguchi K."/>
            <person name="Takeda J.I."/>
            <person name="Ueyama J."/>
            <person name="Ito M."/>
            <person name="Nishiwaki H."/>
            <person name="Ogi T."/>
            <person name="Hirayama M."/>
            <person name="Ohkuma M."/>
            <person name="Sakamoto M."/>
            <person name="Ohno K."/>
        </authorList>
    </citation>
    <scope>NUCLEOTIDE SEQUENCE [LARGE SCALE GENOMIC DNA]</scope>
    <source>
        <strain evidence="4 5">13CB11C</strain>
    </source>
</reference>
<sequence length="165" mass="18712">MKKVFISLLLALCPLMVFAQQKVALVNSQEILTSMQESKDAQTRLQELDQKYTKELQTMQDEYTKKTEQFVNEQAGLSDAIKKSRQQELIDMQNRIQQSANVMQQDIQKQQEALFAPIQQKVSEAIKKVSEAEGITYVVDSTLMLYVGKGAIDITPKIKAQLGIK</sequence>
<organism evidence="4 5">
    <name type="scientific">Porphyromonas miyakawae</name>
    <dbReference type="NCBI Taxonomy" id="3137470"/>
    <lineage>
        <taxon>Bacteria</taxon>
        <taxon>Pseudomonadati</taxon>
        <taxon>Bacteroidota</taxon>
        <taxon>Bacteroidia</taxon>
        <taxon>Bacteroidales</taxon>
        <taxon>Porphyromonadaceae</taxon>
        <taxon>Porphyromonas</taxon>
    </lineage>
</organism>
<dbReference type="PANTHER" id="PTHR35089">
    <property type="entry name" value="CHAPERONE PROTEIN SKP"/>
    <property type="match status" value="1"/>
</dbReference>
<evidence type="ECO:0000256" key="2">
    <source>
        <dbReference type="ARBA" id="ARBA00022729"/>
    </source>
</evidence>
<comment type="caution">
    <text evidence="4">The sequence shown here is derived from an EMBL/GenBank/DDBJ whole genome shotgun (WGS) entry which is preliminary data.</text>
</comment>
<dbReference type="Pfam" id="PF03938">
    <property type="entry name" value="OmpH"/>
    <property type="match status" value="1"/>
</dbReference>
<keyword evidence="5" id="KW-1185">Reference proteome</keyword>
<dbReference type="InterPro" id="IPR005632">
    <property type="entry name" value="Chaperone_Skp"/>
</dbReference>